<dbReference type="PROSITE" id="PS51078">
    <property type="entry name" value="ICLR_ED"/>
    <property type="match status" value="1"/>
</dbReference>
<dbReference type="SUPFAM" id="SSF55781">
    <property type="entry name" value="GAF domain-like"/>
    <property type="match status" value="1"/>
</dbReference>
<feature type="domain" description="HTH iclR-type" evidence="4">
    <location>
        <begin position="2"/>
        <end position="64"/>
    </location>
</feature>
<organism evidence="6 7">
    <name type="scientific">Homoserinimonas hongtaonis</name>
    <dbReference type="NCBI Taxonomy" id="2079791"/>
    <lineage>
        <taxon>Bacteria</taxon>
        <taxon>Bacillati</taxon>
        <taxon>Actinomycetota</taxon>
        <taxon>Actinomycetes</taxon>
        <taxon>Micrococcales</taxon>
        <taxon>Microbacteriaceae</taxon>
        <taxon>Homoserinimonas</taxon>
    </lineage>
</organism>
<dbReference type="SMART" id="SM00346">
    <property type="entry name" value="HTH_ICLR"/>
    <property type="match status" value="1"/>
</dbReference>
<dbReference type="InterPro" id="IPR029016">
    <property type="entry name" value="GAF-like_dom_sf"/>
</dbReference>
<dbReference type="EMBL" id="QEEX01000001">
    <property type="protein sequence ID" value="PWB97599.1"/>
    <property type="molecule type" value="Genomic_DNA"/>
</dbReference>
<dbReference type="GO" id="GO:0045892">
    <property type="term" value="P:negative regulation of DNA-templated transcription"/>
    <property type="evidence" value="ECO:0007669"/>
    <property type="project" value="TreeGrafter"/>
</dbReference>
<dbReference type="GO" id="GO:0003677">
    <property type="term" value="F:DNA binding"/>
    <property type="evidence" value="ECO:0007669"/>
    <property type="project" value="UniProtKB-KW"/>
</dbReference>
<comment type="caution">
    <text evidence="6">The sequence shown here is derived from an EMBL/GenBank/DDBJ whole genome shotgun (WGS) entry which is preliminary data.</text>
</comment>
<dbReference type="PANTHER" id="PTHR30136">
    <property type="entry name" value="HELIX-TURN-HELIX TRANSCRIPTIONAL REGULATOR, ICLR FAMILY"/>
    <property type="match status" value="1"/>
</dbReference>
<dbReference type="InterPro" id="IPR036390">
    <property type="entry name" value="WH_DNA-bd_sf"/>
</dbReference>
<dbReference type="Pfam" id="PF09339">
    <property type="entry name" value="HTH_IclR"/>
    <property type="match status" value="1"/>
</dbReference>
<dbReference type="RefSeq" id="WP_146181293.1">
    <property type="nucleotide sequence ID" value="NZ_CP026951.1"/>
</dbReference>
<evidence type="ECO:0000313" key="7">
    <source>
        <dbReference type="Proteomes" id="UP000244978"/>
    </source>
</evidence>
<dbReference type="InterPro" id="IPR050707">
    <property type="entry name" value="HTH_MetabolicPath_Reg"/>
</dbReference>
<evidence type="ECO:0000259" key="5">
    <source>
        <dbReference type="PROSITE" id="PS51078"/>
    </source>
</evidence>
<dbReference type="PROSITE" id="PS51077">
    <property type="entry name" value="HTH_ICLR"/>
    <property type="match status" value="1"/>
</dbReference>
<dbReference type="AlphaFoldDB" id="A0A2U1T147"/>
<dbReference type="Gene3D" id="1.10.10.10">
    <property type="entry name" value="Winged helix-like DNA-binding domain superfamily/Winged helix DNA-binding domain"/>
    <property type="match status" value="1"/>
</dbReference>
<reference evidence="7" key="1">
    <citation type="submission" date="2018-04" db="EMBL/GenBank/DDBJ databases">
        <authorList>
            <person name="Liu S."/>
            <person name="Wang Z."/>
            <person name="Li J."/>
        </authorList>
    </citation>
    <scope>NUCLEOTIDE SEQUENCE [LARGE SCALE GENOMIC DNA]</scope>
    <source>
        <strain evidence="7">S1194</strain>
    </source>
</reference>
<dbReference type="Gene3D" id="3.30.450.40">
    <property type="match status" value="1"/>
</dbReference>
<gene>
    <name evidence="6" type="ORF">DF220_06965</name>
</gene>
<dbReference type="InterPro" id="IPR014757">
    <property type="entry name" value="Tscrpt_reg_IclR_C"/>
</dbReference>
<evidence type="ECO:0000256" key="2">
    <source>
        <dbReference type="ARBA" id="ARBA00023125"/>
    </source>
</evidence>
<evidence type="ECO:0000259" key="4">
    <source>
        <dbReference type="PROSITE" id="PS51077"/>
    </source>
</evidence>
<proteinExistence type="predicted"/>
<evidence type="ECO:0000313" key="6">
    <source>
        <dbReference type="EMBL" id="PWB97599.1"/>
    </source>
</evidence>
<dbReference type="InterPro" id="IPR011991">
    <property type="entry name" value="ArsR-like_HTH"/>
</dbReference>
<dbReference type="Proteomes" id="UP000244978">
    <property type="component" value="Unassembled WGS sequence"/>
</dbReference>
<keyword evidence="7" id="KW-1185">Reference proteome</keyword>
<dbReference type="PANTHER" id="PTHR30136:SF35">
    <property type="entry name" value="HTH-TYPE TRANSCRIPTIONAL REGULATOR RV1719"/>
    <property type="match status" value="1"/>
</dbReference>
<sequence>MTSVLPRTMGVLSLLVGRADGLTLGEIAAKLDIPKSAAHRTLADLIDLGLVAQERLQGRYHLGLRFISLALTQLENIPPAAVAGPVLDRLAKATGELARFGLPDGDRIVWVAKRQGSHGGLRFDSDSGGAAKLIRTSTGLAWLSTMPEGRARALIESEGFDDLENYGPEGPSTLEEALAGVSVVRESGFSFTDSTWELGIAALAVPVGHPALGVLVVAGPSVRLPRERALELVPVVRAAAEELERAVVAWSN</sequence>
<evidence type="ECO:0000256" key="1">
    <source>
        <dbReference type="ARBA" id="ARBA00023015"/>
    </source>
</evidence>
<dbReference type="InterPro" id="IPR036388">
    <property type="entry name" value="WH-like_DNA-bd_sf"/>
</dbReference>
<feature type="domain" description="IclR-ED" evidence="5">
    <location>
        <begin position="65"/>
        <end position="249"/>
    </location>
</feature>
<dbReference type="SUPFAM" id="SSF46785">
    <property type="entry name" value="Winged helix' DNA-binding domain"/>
    <property type="match status" value="1"/>
</dbReference>
<dbReference type="OrthoDB" id="7274111at2"/>
<name>A0A2U1T147_9MICO</name>
<keyword evidence="2" id="KW-0238">DNA-binding</keyword>
<accession>A0A2U1T147</accession>
<keyword evidence="3" id="KW-0804">Transcription</keyword>
<evidence type="ECO:0000256" key="3">
    <source>
        <dbReference type="ARBA" id="ARBA00023163"/>
    </source>
</evidence>
<dbReference type="Pfam" id="PF01614">
    <property type="entry name" value="IclR_C"/>
    <property type="match status" value="1"/>
</dbReference>
<dbReference type="InterPro" id="IPR005471">
    <property type="entry name" value="Tscrpt_reg_IclR_N"/>
</dbReference>
<dbReference type="CDD" id="cd00090">
    <property type="entry name" value="HTH_ARSR"/>
    <property type="match status" value="1"/>
</dbReference>
<dbReference type="GO" id="GO:0003700">
    <property type="term" value="F:DNA-binding transcription factor activity"/>
    <property type="evidence" value="ECO:0007669"/>
    <property type="project" value="TreeGrafter"/>
</dbReference>
<keyword evidence="1" id="KW-0805">Transcription regulation</keyword>
<protein>
    <submittedName>
        <fullName evidence="6">IclR family transcriptional regulator</fullName>
    </submittedName>
</protein>